<gene>
    <name evidence="2" type="ORF">METZ01_LOCUS204988</name>
</gene>
<feature type="non-terminal residue" evidence="2">
    <location>
        <position position="1"/>
    </location>
</feature>
<dbReference type="Pfam" id="PF16075">
    <property type="entry name" value="DUF4815"/>
    <property type="match status" value="1"/>
</dbReference>
<reference evidence="2" key="1">
    <citation type="submission" date="2018-05" db="EMBL/GenBank/DDBJ databases">
        <authorList>
            <person name="Lanie J.A."/>
            <person name="Ng W.-L."/>
            <person name="Kazmierczak K.M."/>
            <person name="Andrzejewski T.M."/>
            <person name="Davidsen T.M."/>
            <person name="Wayne K.J."/>
            <person name="Tettelin H."/>
            <person name="Glass J.I."/>
            <person name="Rusch D."/>
            <person name="Podicherti R."/>
            <person name="Tsui H.-C.T."/>
            <person name="Winkler M.E."/>
        </authorList>
    </citation>
    <scope>NUCLEOTIDE SEQUENCE</scope>
</reference>
<evidence type="ECO:0000259" key="1">
    <source>
        <dbReference type="Pfam" id="PF16075"/>
    </source>
</evidence>
<name>A0A382EPP7_9ZZZZ</name>
<feature type="non-terminal residue" evidence="2">
    <location>
        <position position="141"/>
    </location>
</feature>
<protein>
    <recommendedName>
        <fullName evidence="1">DUF4815 domain-containing protein</fullName>
    </recommendedName>
</protein>
<accession>A0A382EPP7</accession>
<sequence>MPSKTDFNVSPYYDDFAESKKFHRVMYRPAYAVQARELTTQQSITQNQIEKMGDHLFKHGAMVIPGETTVDLNYESVKLTSFNGTLANYNGNTLTGGTSGVVANVVGYVATDGTDPDTLFVKYRNSGTDNASISFTDGEIL</sequence>
<evidence type="ECO:0000313" key="2">
    <source>
        <dbReference type="EMBL" id="SVB52134.1"/>
    </source>
</evidence>
<feature type="domain" description="DUF4815" evidence="1">
    <location>
        <begin position="12"/>
        <end position="101"/>
    </location>
</feature>
<organism evidence="2">
    <name type="scientific">marine metagenome</name>
    <dbReference type="NCBI Taxonomy" id="408172"/>
    <lineage>
        <taxon>unclassified sequences</taxon>
        <taxon>metagenomes</taxon>
        <taxon>ecological metagenomes</taxon>
    </lineage>
</organism>
<dbReference type="EMBL" id="UINC01045407">
    <property type="protein sequence ID" value="SVB52134.1"/>
    <property type="molecule type" value="Genomic_DNA"/>
</dbReference>
<dbReference type="AlphaFoldDB" id="A0A382EPP7"/>
<dbReference type="InterPro" id="IPR032096">
    <property type="entry name" value="DUF4815"/>
</dbReference>
<proteinExistence type="predicted"/>